<keyword evidence="11 13" id="KW-0472">Membrane</keyword>
<keyword evidence="12 13" id="KW-0464">Manganese</keyword>
<evidence type="ECO:0000256" key="2">
    <source>
        <dbReference type="ARBA" id="ARBA00004323"/>
    </source>
</evidence>
<evidence type="ECO:0000256" key="4">
    <source>
        <dbReference type="ARBA" id="ARBA00008661"/>
    </source>
</evidence>
<evidence type="ECO:0000256" key="9">
    <source>
        <dbReference type="ARBA" id="ARBA00022989"/>
    </source>
</evidence>
<dbReference type="HOGENOM" id="CLU_1356300_0_0_1"/>
<keyword evidence="7 13" id="KW-0812">Transmembrane</keyword>
<keyword evidence="6" id="KW-0808">Transferase</keyword>
<dbReference type="UniPathway" id="UPA00378"/>
<keyword evidence="9 13" id="KW-1133">Transmembrane helix</keyword>
<accession>W1PH62</accession>
<protein>
    <recommendedName>
        <fullName evidence="13">Hexosyltransferase</fullName>
        <ecNumber evidence="13">2.4.1.-</ecNumber>
    </recommendedName>
</protein>
<dbReference type="PANTHER" id="PTHR11214">
    <property type="entry name" value="BETA-1,3-N-ACETYLGLUCOSAMINYLTRANSFERASE"/>
    <property type="match status" value="1"/>
</dbReference>
<keyword evidence="15" id="KW-1185">Reference proteome</keyword>
<keyword evidence="10 13" id="KW-0333">Golgi apparatus</keyword>
<dbReference type="Proteomes" id="UP000017836">
    <property type="component" value="Unassembled WGS sequence"/>
</dbReference>
<organism evidence="14 15">
    <name type="scientific">Amborella trichopoda</name>
    <dbReference type="NCBI Taxonomy" id="13333"/>
    <lineage>
        <taxon>Eukaryota</taxon>
        <taxon>Viridiplantae</taxon>
        <taxon>Streptophyta</taxon>
        <taxon>Embryophyta</taxon>
        <taxon>Tracheophyta</taxon>
        <taxon>Spermatophyta</taxon>
        <taxon>Magnoliopsida</taxon>
        <taxon>Amborellales</taxon>
        <taxon>Amborellaceae</taxon>
        <taxon>Amborella</taxon>
    </lineage>
</organism>
<reference evidence="15" key="1">
    <citation type="journal article" date="2013" name="Science">
        <title>The Amborella genome and the evolution of flowering plants.</title>
        <authorList>
            <consortium name="Amborella Genome Project"/>
        </authorList>
    </citation>
    <scope>NUCLEOTIDE SEQUENCE [LARGE SCALE GENOMIC DNA]</scope>
</reference>
<evidence type="ECO:0000256" key="7">
    <source>
        <dbReference type="ARBA" id="ARBA00022692"/>
    </source>
</evidence>
<evidence type="ECO:0000256" key="11">
    <source>
        <dbReference type="ARBA" id="ARBA00023136"/>
    </source>
</evidence>
<evidence type="ECO:0000256" key="1">
    <source>
        <dbReference type="ARBA" id="ARBA00001936"/>
    </source>
</evidence>
<evidence type="ECO:0000256" key="12">
    <source>
        <dbReference type="ARBA" id="ARBA00023211"/>
    </source>
</evidence>
<dbReference type="Pfam" id="PF01762">
    <property type="entry name" value="Galactosyl_T"/>
    <property type="match status" value="1"/>
</dbReference>
<keyword evidence="8 13" id="KW-0735">Signal-anchor</keyword>
<evidence type="ECO:0000256" key="8">
    <source>
        <dbReference type="ARBA" id="ARBA00022968"/>
    </source>
</evidence>
<evidence type="ECO:0000256" key="10">
    <source>
        <dbReference type="ARBA" id="ARBA00023034"/>
    </source>
</evidence>
<feature type="transmembrane region" description="Helical" evidence="13">
    <location>
        <begin position="13"/>
        <end position="32"/>
    </location>
</feature>
<proteinExistence type="inferred from homology"/>
<comment type="subcellular location">
    <subcellularLocation>
        <location evidence="2 13">Golgi apparatus membrane</location>
        <topology evidence="2 13">Single-pass type II membrane protein</topology>
    </subcellularLocation>
</comment>
<dbReference type="PANTHER" id="PTHR11214:SF351">
    <property type="entry name" value="BETA-1,3-GALACTOSYLTRANSFERASE PVG3"/>
    <property type="match status" value="1"/>
</dbReference>
<dbReference type="GO" id="GO:0000139">
    <property type="term" value="C:Golgi membrane"/>
    <property type="evidence" value="ECO:0007669"/>
    <property type="project" value="UniProtKB-SubCell"/>
</dbReference>
<dbReference type="eggNOG" id="KOG2287">
    <property type="taxonomic scope" value="Eukaryota"/>
</dbReference>
<evidence type="ECO:0000256" key="6">
    <source>
        <dbReference type="ARBA" id="ARBA00022679"/>
    </source>
</evidence>
<dbReference type="AlphaFoldDB" id="W1PH62"/>
<comment type="cofactor">
    <cofactor evidence="1 13">
        <name>Mn(2+)</name>
        <dbReference type="ChEBI" id="CHEBI:29035"/>
    </cofactor>
</comment>
<gene>
    <name evidence="14" type="ORF">AMTR_s00019p00218620</name>
</gene>
<dbReference type="EC" id="2.4.1.-" evidence="13"/>
<dbReference type="Gramene" id="ERN07303">
    <property type="protein sequence ID" value="ERN07303"/>
    <property type="gene ID" value="AMTR_s00019p00218620"/>
</dbReference>
<sequence>MEKQWEWNTPLKFSLMFISSFLVAMTIVLMSMDQVELHSLIDAGRSAFFTFANPNPSSISPNSNSTSSSCPCDPPKKFTEKTNFPAPKFRMLMGILTRPGSYNGRNLLRLAYSTQTTNVAEIDVKFVICNVTDGNDRVIVALEIMKFNDIIILQCSENMDKGKTYTYFSSLPAMLSQPYDYVMKTDDDMYFRQGLSLLSRLL</sequence>
<evidence type="ECO:0000256" key="3">
    <source>
        <dbReference type="ARBA" id="ARBA00004922"/>
    </source>
</evidence>
<name>W1PH62_AMBTC</name>
<comment type="similarity">
    <text evidence="4 13">Belongs to the glycosyltransferase 31 family.</text>
</comment>
<keyword evidence="5 13" id="KW-0328">Glycosyltransferase</keyword>
<dbReference type="GO" id="GO:0016758">
    <property type="term" value="F:hexosyltransferase activity"/>
    <property type="evidence" value="ECO:0007669"/>
    <property type="project" value="InterPro"/>
</dbReference>
<evidence type="ECO:0000256" key="5">
    <source>
        <dbReference type="ARBA" id="ARBA00022676"/>
    </source>
</evidence>
<comment type="pathway">
    <text evidence="3">Protein modification; protein glycosylation.</text>
</comment>
<dbReference type="InterPro" id="IPR002659">
    <property type="entry name" value="Glyco_trans_31"/>
</dbReference>
<evidence type="ECO:0000313" key="14">
    <source>
        <dbReference type="EMBL" id="ERN07303.1"/>
    </source>
</evidence>
<evidence type="ECO:0000256" key="13">
    <source>
        <dbReference type="RuleBase" id="RU363063"/>
    </source>
</evidence>
<dbReference type="EMBL" id="KI393807">
    <property type="protein sequence ID" value="ERN07303.1"/>
    <property type="molecule type" value="Genomic_DNA"/>
</dbReference>
<evidence type="ECO:0000313" key="15">
    <source>
        <dbReference type="Proteomes" id="UP000017836"/>
    </source>
</evidence>